<dbReference type="Gene3D" id="3.30.470.20">
    <property type="entry name" value="ATP-grasp fold, B domain"/>
    <property type="match status" value="1"/>
</dbReference>
<dbReference type="AlphaFoldDB" id="A0A162C765"/>
<evidence type="ECO:0000313" key="7">
    <source>
        <dbReference type="Proteomes" id="UP000076486"/>
    </source>
</evidence>
<dbReference type="PANTHER" id="PTHR43585">
    <property type="entry name" value="FUMIPYRROLE BIOSYNTHESIS PROTEIN C"/>
    <property type="match status" value="1"/>
</dbReference>
<organism evidence="6 7">
    <name type="scientific">Pseudoalteromonas luteoviolacea CPMOR-1</name>
    <dbReference type="NCBI Taxonomy" id="1365248"/>
    <lineage>
        <taxon>Bacteria</taxon>
        <taxon>Pseudomonadati</taxon>
        <taxon>Pseudomonadota</taxon>
        <taxon>Gammaproteobacteria</taxon>
        <taxon>Alteromonadales</taxon>
        <taxon>Pseudoalteromonadaceae</taxon>
        <taxon>Pseudoalteromonas</taxon>
    </lineage>
</organism>
<keyword evidence="3 4" id="KW-0067">ATP-binding</keyword>
<evidence type="ECO:0000256" key="2">
    <source>
        <dbReference type="ARBA" id="ARBA00022741"/>
    </source>
</evidence>
<accession>A0A162C765</accession>
<dbReference type="Gene3D" id="3.40.50.20">
    <property type="match status" value="1"/>
</dbReference>
<dbReference type="GO" id="GO:0046872">
    <property type="term" value="F:metal ion binding"/>
    <property type="evidence" value="ECO:0007669"/>
    <property type="project" value="InterPro"/>
</dbReference>
<dbReference type="PROSITE" id="PS50975">
    <property type="entry name" value="ATP_GRASP"/>
    <property type="match status" value="1"/>
</dbReference>
<sequence>MIVLIISHPLSHDSFINYLRKNEIDFIILNSGKKTESTIDSIEVNQEIKCDLNNYKEVSSLCSELHNKFGFDIVLSHRDFTQYLAELISNHLSLPSRDLNSIKVLTHKYFMKHHFQKNGIKTAHFECMDLSLDFEKECERIESQIPYPFVIKPCNAVFSVGVVRVNNRDEFRKAYPKTKRVALLTQSFSRPETDKNYILIESYIHGKEFNLDGFSINGKWHPLMLSEKYPDLHGPRFQENALVFHNKEINKEFNDIANNLIDSLALPNSPFHIEIRQEYQTGELYVVEAAPRLSGMGETIECMINAASSFDLYQFFLRQRVQEPNLRLNVDYLSGSLEYEFVTGNGGTITAFDGLDTITQTRGFSKYRLFKSPGDYIAPSEYNFESVAIFYFSIENLESAMNVIELIDQNFKVIYE</sequence>
<feature type="domain" description="ATP-grasp" evidence="5">
    <location>
        <begin position="112"/>
        <end position="321"/>
    </location>
</feature>
<dbReference type="InterPro" id="IPR011761">
    <property type="entry name" value="ATP-grasp"/>
</dbReference>
<dbReference type="EMBL" id="AUYC01000028">
    <property type="protein sequence ID" value="KZN63273.1"/>
    <property type="molecule type" value="Genomic_DNA"/>
</dbReference>
<dbReference type="Gene3D" id="3.30.1490.20">
    <property type="entry name" value="ATP-grasp fold, A domain"/>
    <property type="match status" value="1"/>
</dbReference>
<dbReference type="InterPro" id="IPR052032">
    <property type="entry name" value="ATP-dep_AA_Ligase"/>
</dbReference>
<proteinExistence type="predicted"/>
<protein>
    <recommendedName>
        <fullName evidence="5">ATP-grasp domain-containing protein</fullName>
    </recommendedName>
</protein>
<keyword evidence="1" id="KW-0436">Ligase</keyword>
<evidence type="ECO:0000313" key="6">
    <source>
        <dbReference type="EMBL" id="KZN63273.1"/>
    </source>
</evidence>
<evidence type="ECO:0000256" key="3">
    <source>
        <dbReference type="ARBA" id="ARBA00022840"/>
    </source>
</evidence>
<dbReference type="InterPro" id="IPR013815">
    <property type="entry name" value="ATP_grasp_subdomain_1"/>
</dbReference>
<gene>
    <name evidence="6" type="ORF">N473_17750</name>
</gene>
<dbReference type="SUPFAM" id="SSF56059">
    <property type="entry name" value="Glutathione synthetase ATP-binding domain-like"/>
    <property type="match status" value="1"/>
</dbReference>
<evidence type="ECO:0000259" key="5">
    <source>
        <dbReference type="PROSITE" id="PS50975"/>
    </source>
</evidence>
<evidence type="ECO:0000256" key="4">
    <source>
        <dbReference type="PROSITE-ProRule" id="PRU00409"/>
    </source>
</evidence>
<reference evidence="6 7" key="1">
    <citation type="submission" date="2013-07" db="EMBL/GenBank/DDBJ databases">
        <title>Comparative Genomic and Metabolomic Analysis of Twelve Strains of Pseudoalteromonas luteoviolacea.</title>
        <authorList>
            <person name="Vynne N.G."/>
            <person name="Mansson M."/>
            <person name="Gram L."/>
        </authorList>
    </citation>
    <scope>NUCLEOTIDE SEQUENCE [LARGE SCALE GENOMIC DNA]</scope>
    <source>
        <strain evidence="6 7">CPMOR-1</strain>
    </source>
</reference>
<dbReference type="Pfam" id="PF13535">
    <property type="entry name" value="ATP-grasp_4"/>
    <property type="match status" value="1"/>
</dbReference>
<dbReference type="GO" id="GO:0005524">
    <property type="term" value="F:ATP binding"/>
    <property type="evidence" value="ECO:0007669"/>
    <property type="project" value="UniProtKB-UniRule"/>
</dbReference>
<name>A0A162C765_9GAMM</name>
<keyword evidence="2 4" id="KW-0547">Nucleotide-binding</keyword>
<dbReference type="PATRIC" id="fig|1365248.3.peg.2469"/>
<dbReference type="RefSeq" id="WP_063368072.1">
    <property type="nucleotide sequence ID" value="NZ_AUYC01000028.1"/>
</dbReference>
<comment type="caution">
    <text evidence="6">The sequence shown here is derived from an EMBL/GenBank/DDBJ whole genome shotgun (WGS) entry which is preliminary data.</text>
</comment>
<dbReference type="Proteomes" id="UP000076486">
    <property type="component" value="Unassembled WGS sequence"/>
</dbReference>
<dbReference type="PANTHER" id="PTHR43585:SF2">
    <property type="entry name" value="ATP-GRASP ENZYME FSQD"/>
    <property type="match status" value="1"/>
</dbReference>
<dbReference type="GO" id="GO:0016874">
    <property type="term" value="F:ligase activity"/>
    <property type="evidence" value="ECO:0007669"/>
    <property type="project" value="UniProtKB-KW"/>
</dbReference>
<evidence type="ECO:0000256" key="1">
    <source>
        <dbReference type="ARBA" id="ARBA00022598"/>
    </source>
</evidence>